<reference evidence="3" key="2">
    <citation type="journal article" date="2017" name="Nat. Plants">
        <title>The Aegilops tauschii genome reveals multiple impacts of transposons.</title>
        <authorList>
            <person name="Zhao G."/>
            <person name="Zou C."/>
            <person name="Li K."/>
            <person name="Wang K."/>
            <person name="Li T."/>
            <person name="Gao L."/>
            <person name="Zhang X."/>
            <person name="Wang H."/>
            <person name="Yang Z."/>
            <person name="Liu X."/>
            <person name="Jiang W."/>
            <person name="Mao L."/>
            <person name="Kong X."/>
            <person name="Jiao Y."/>
            <person name="Jia J."/>
        </authorList>
    </citation>
    <scope>NUCLEOTIDE SEQUENCE [LARGE SCALE GENOMIC DNA]</scope>
    <source>
        <strain evidence="3">cv. AL8/78</strain>
    </source>
</reference>
<evidence type="ECO:0000313" key="2">
    <source>
        <dbReference type="EnsemblPlants" id="AET2Gv20205600.1"/>
    </source>
</evidence>
<evidence type="ECO:0000256" key="1">
    <source>
        <dbReference type="SAM" id="MobiDB-lite"/>
    </source>
</evidence>
<organism evidence="2 3">
    <name type="scientific">Aegilops tauschii subsp. strangulata</name>
    <name type="common">Goatgrass</name>
    <dbReference type="NCBI Taxonomy" id="200361"/>
    <lineage>
        <taxon>Eukaryota</taxon>
        <taxon>Viridiplantae</taxon>
        <taxon>Streptophyta</taxon>
        <taxon>Embryophyta</taxon>
        <taxon>Tracheophyta</taxon>
        <taxon>Spermatophyta</taxon>
        <taxon>Magnoliopsida</taxon>
        <taxon>Liliopsida</taxon>
        <taxon>Poales</taxon>
        <taxon>Poaceae</taxon>
        <taxon>BOP clade</taxon>
        <taxon>Pooideae</taxon>
        <taxon>Triticodae</taxon>
        <taxon>Triticeae</taxon>
        <taxon>Triticinae</taxon>
        <taxon>Aegilops</taxon>
    </lineage>
</organism>
<reference evidence="2" key="3">
    <citation type="journal article" date="2017" name="Nature">
        <title>Genome sequence of the progenitor of the wheat D genome Aegilops tauschii.</title>
        <authorList>
            <person name="Luo M.C."/>
            <person name="Gu Y.Q."/>
            <person name="Puiu D."/>
            <person name="Wang H."/>
            <person name="Twardziok S.O."/>
            <person name="Deal K.R."/>
            <person name="Huo N."/>
            <person name="Zhu T."/>
            <person name="Wang L."/>
            <person name="Wang Y."/>
            <person name="McGuire P.E."/>
            <person name="Liu S."/>
            <person name="Long H."/>
            <person name="Ramasamy R.K."/>
            <person name="Rodriguez J.C."/>
            <person name="Van S.L."/>
            <person name="Yuan L."/>
            <person name="Wang Z."/>
            <person name="Xia Z."/>
            <person name="Xiao L."/>
            <person name="Anderson O.D."/>
            <person name="Ouyang S."/>
            <person name="Liang Y."/>
            <person name="Zimin A.V."/>
            <person name="Pertea G."/>
            <person name="Qi P."/>
            <person name="Bennetzen J.L."/>
            <person name="Dai X."/>
            <person name="Dawson M.W."/>
            <person name="Muller H.G."/>
            <person name="Kugler K."/>
            <person name="Rivarola-Duarte L."/>
            <person name="Spannagl M."/>
            <person name="Mayer K.F.X."/>
            <person name="Lu F.H."/>
            <person name="Bevan M.W."/>
            <person name="Leroy P."/>
            <person name="Li P."/>
            <person name="You F.M."/>
            <person name="Sun Q."/>
            <person name="Liu Z."/>
            <person name="Lyons E."/>
            <person name="Wicker T."/>
            <person name="Salzberg S.L."/>
            <person name="Devos K.M."/>
            <person name="Dvorak J."/>
        </authorList>
    </citation>
    <scope>NUCLEOTIDE SEQUENCE [LARGE SCALE GENOMIC DNA]</scope>
    <source>
        <strain evidence="2">cv. AL8/78</strain>
    </source>
</reference>
<evidence type="ECO:0000313" key="3">
    <source>
        <dbReference type="Proteomes" id="UP000015105"/>
    </source>
</evidence>
<keyword evidence="3" id="KW-1185">Reference proteome</keyword>
<dbReference type="Gramene" id="AET2Gv20205600.1">
    <property type="protein sequence ID" value="AET2Gv20205600.1"/>
    <property type="gene ID" value="AET2Gv20205600"/>
</dbReference>
<name>A0A453ANB1_AEGTS</name>
<reference evidence="3" key="1">
    <citation type="journal article" date="2014" name="Science">
        <title>Ancient hybridizations among the ancestral genomes of bread wheat.</title>
        <authorList>
            <consortium name="International Wheat Genome Sequencing Consortium,"/>
            <person name="Marcussen T."/>
            <person name="Sandve S.R."/>
            <person name="Heier L."/>
            <person name="Spannagl M."/>
            <person name="Pfeifer M."/>
            <person name="Jakobsen K.S."/>
            <person name="Wulff B.B."/>
            <person name="Steuernagel B."/>
            <person name="Mayer K.F."/>
            <person name="Olsen O.A."/>
        </authorList>
    </citation>
    <scope>NUCLEOTIDE SEQUENCE [LARGE SCALE GENOMIC DNA]</scope>
    <source>
        <strain evidence="3">cv. AL8/78</strain>
    </source>
</reference>
<accession>A0A453ANB1</accession>
<feature type="compositionally biased region" description="Polar residues" evidence="1">
    <location>
        <begin position="54"/>
        <end position="75"/>
    </location>
</feature>
<reference evidence="2" key="4">
    <citation type="submission" date="2019-03" db="UniProtKB">
        <authorList>
            <consortium name="EnsemblPlants"/>
        </authorList>
    </citation>
    <scope>IDENTIFICATION</scope>
</reference>
<dbReference type="EnsemblPlants" id="AET2Gv20205600.1">
    <property type="protein sequence ID" value="AET2Gv20205600.1"/>
    <property type="gene ID" value="AET2Gv20205600"/>
</dbReference>
<sequence>RTRCAIMLRRHLPPVPTVRWLPNAASTASPSPSPETNKPPAAPHPAHALVCSHFASSLTPQSGTLHPTPQPSVTTALPWRPPTTMARSTTTSSTSTTRTPTAAATTSPPP</sequence>
<reference evidence="2" key="5">
    <citation type="journal article" date="2021" name="G3 (Bethesda)">
        <title>Aegilops tauschii genome assembly Aet v5.0 features greater sequence contiguity and improved annotation.</title>
        <authorList>
            <person name="Wang L."/>
            <person name="Zhu T."/>
            <person name="Rodriguez J.C."/>
            <person name="Deal K.R."/>
            <person name="Dubcovsky J."/>
            <person name="McGuire P.E."/>
            <person name="Lux T."/>
            <person name="Spannagl M."/>
            <person name="Mayer K.F.X."/>
            <person name="Baldrich P."/>
            <person name="Meyers B.C."/>
            <person name="Huo N."/>
            <person name="Gu Y.Q."/>
            <person name="Zhou H."/>
            <person name="Devos K.M."/>
            <person name="Bennetzen J.L."/>
            <person name="Unver T."/>
            <person name="Budak H."/>
            <person name="Gulick P.J."/>
            <person name="Galiba G."/>
            <person name="Kalapos B."/>
            <person name="Nelson D.R."/>
            <person name="Li P."/>
            <person name="You F.M."/>
            <person name="Luo M.C."/>
            <person name="Dvorak J."/>
        </authorList>
    </citation>
    <scope>NUCLEOTIDE SEQUENCE [LARGE SCALE GENOMIC DNA]</scope>
    <source>
        <strain evidence="2">cv. AL8/78</strain>
    </source>
</reference>
<feature type="region of interest" description="Disordered" evidence="1">
    <location>
        <begin position="13"/>
        <end position="110"/>
    </location>
</feature>
<proteinExistence type="predicted"/>
<dbReference type="Proteomes" id="UP000015105">
    <property type="component" value="Chromosome 2D"/>
</dbReference>
<protein>
    <submittedName>
        <fullName evidence="2">Uncharacterized protein</fullName>
    </submittedName>
</protein>
<feature type="compositionally biased region" description="Low complexity" evidence="1">
    <location>
        <begin position="82"/>
        <end position="110"/>
    </location>
</feature>
<dbReference type="AlphaFoldDB" id="A0A453ANB1"/>